<dbReference type="Proteomes" id="UP000601768">
    <property type="component" value="Unassembled WGS sequence"/>
</dbReference>
<reference evidence="2" key="2">
    <citation type="submission" date="2020-08" db="EMBL/GenBank/DDBJ databases">
        <authorList>
            <person name="Lai Q."/>
        </authorList>
    </citation>
    <scope>NUCLEOTIDE SEQUENCE</scope>
    <source>
        <strain evidence="2">S27-2</strain>
    </source>
</reference>
<accession>A0A8J6IS41</accession>
<keyword evidence="3" id="KW-1185">Reference proteome</keyword>
<name>A0A8J6IS41_9ALTE</name>
<evidence type="ECO:0000313" key="3">
    <source>
        <dbReference type="Proteomes" id="UP000601768"/>
    </source>
</evidence>
<feature type="compositionally biased region" description="Basic and acidic residues" evidence="1">
    <location>
        <begin position="103"/>
        <end position="153"/>
    </location>
</feature>
<feature type="compositionally biased region" description="Basic and acidic residues" evidence="1">
    <location>
        <begin position="56"/>
        <end position="92"/>
    </location>
</feature>
<sequence>MSALSGSIWKSALLHVVIVTLLMLSVDISSTPQKPAELSMPIVKAVVVDAKTVEQQRQKREDVKREAREEAQRKVQEAERRRVAEQKRKERIAAQAKEKKRKEKEAAEKRERERQEKIKRDKEEARKAKELEEKKKREKAEAERKRKAAEEQARQEKIMAEQLQAEMAARQRARSQQVLSEVEKYKSLIYTTIQRNLLVDDSMNGKKCRLNIRLATTGFVTSVQVLGGDPIVCEAARRAVLKSETLPVSSEPDIYEQLRNINLTVEPEL</sequence>
<dbReference type="GO" id="GO:0043213">
    <property type="term" value="P:bacteriocin transport"/>
    <property type="evidence" value="ECO:0007669"/>
    <property type="project" value="InterPro"/>
</dbReference>
<dbReference type="Gene3D" id="3.30.1150.10">
    <property type="match status" value="1"/>
</dbReference>
<dbReference type="Pfam" id="PF06519">
    <property type="entry name" value="TolA"/>
    <property type="match status" value="1"/>
</dbReference>
<organism evidence="2 3">
    <name type="scientific">Neptunicella marina</name>
    <dbReference type="NCBI Taxonomy" id="2125989"/>
    <lineage>
        <taxon>Bacteria</taxon>
        <taxon>Pseudomonadati</taxon>
        <taxon>Pseudomonadota</taxon>
        <taxon>Gammaproteobacteria</taxon>
        <taxon>Alteromonadales</taxon>
        <taxon>Alteromonadaceae</taxon>
        <taxon>Neptunicella</taxon>
    </lineage>
</organism>
<dbReference type="GO" id="GO:0019534">
    <property type="term" value="F:toxin transmembrane transporter activity"/>
    <property type="evidence" value="ECO:0007669"/>
    <property type="project" value="InterPro"/>
</dbReference>
<dbReference type="SUPFAM" id="SSF74653">
    <property type="entry name" value="TolA/TonB C-terminal domain"/>
    <property type="match status" value="1"/>
</dbReference>
<dbReference type="AlphaFoldDB" id="A0A8J6IS41"/>
<proteinExistence type="predicted"/>
<feature type="region of interest" description="Disordered" evidence="1">
    <location>
        <begin position="56"/>
        <end position="153"/>
    </location>
</feature>
<gene>
    <name evidence="2" type="primary">tolA</name>
    <name evidence="2" type="ORF">H8B19_02415</name>
</gene>
<dbReference type="EMBL" id="JACNEP010000002">
    <property type="protein sequence ID" value="MBC3764712.1"/>
    <property type="molecule type" value="Genomic_DNA"/>
</dbReference>
<protein>
    <submittedName>
        <fullName evidence="2">Cell envelope integrity protein TolA</fullName>
    </submittedName>
</protein>
<dbReference type="NCBIfam" id="TIGR02794">
    <property type="entry name" value="tolA_full"/>
    <property type="match status" value="1"/>
</dbReference>
<dbReference type="RefSeq" id="WP_186505194.1">
    <property type="nucleotide sequence ID" value="NZ_JACNEP010000002.1"/>
</dbReference>
<comment type="caution">
    <text evidence="2">The sequence shown here is derived from an EMBL/GenBank/DDBJ whole genome shotgun (WGS) entry which is preliminary data.</text>
</comment>
<evidence type="ECO:0000313" key="2">
    <source>
        <dbReference type="EMBL" id="MBC3764712.1"/>
    </source>
</evidence>
<dbReference type="GO" id="GO:0016020">
    <property type="term" value="C:membrane"/>
    <property type="evidence" value="ECO:0007669"/>
    <property type="project" value="InterPro"/>
</dbReference>
<evidence type="ECO:0000256" key="1">
    <source>
        <dbReference type="SAM" id="MobiDB-lite"/>
    </source>
</evidence>
<reference evidence="2" key="1">
    <citation type="journal article" date="2018" name="Int. J. Syst. Evol. Microbiol.">
        <title>Neptunicella marina gen. nov., sp. nov., isolated from surface seawater.</title>
        <authorList>
            <person name="Liu X."/>
            <person name="Lai Q."/>
            <person name="Du Y."/>
            <person name="Zhang X."/>
            <person name="Liu Z."/>
            <person name="Sun F."/>
            <person name="Shao Z."/>
        </authorList>
    </citation>
    <scope>NUCLEOTIDE SEQUENCE</scope>
    <source>
        <strain evidence="2">S27-2</strain>
    </source>
</reference>
<dbReference type="InterPro" id="IPR014161">
    <property type="entry name" value="Tol-Pal_TolA"/>
</dbReference>